<protein>
    <submittedName>
        <fullName evidence="2">Uncharacterized protein</fullName>
    </submittedName>
</protein>
<gene>
    <name evidence="2" type="ORF">DFA_06169</name>
</gene>
<keyword evidence="1" id="KW-1133">Transmembrane helix</keyword>
<dbReference type="Proteomes" id="UP000007797">
    <property type="component" value="Unassembled WGS sequence"/>
</dbReference>
<name>F4PKA7_CACFS</name>
<keyword evidence="1" id="KW-0812">Transmembrane</keyword>
<dbReference type="GeneID" id="14876485"/>
<reference evidence="3" key="1">
    <citation type="journal article" date="2011" name="Genome Res.">
        <title>Phylogeny-wide analysis of social amoeba genomes highlights ancient origins for complex intercellular communication.</title>
        <authorList>
            <person name="Heidel A.J."/>
            <person name="Lawal H.M."/>
            <person name="Felder M."/>
            <person name="Schilde C."/>
            <person name="Helps N.R."/>
            <person name="Tunggal B."/>
            <person name="Rivero F."/>
            <person name="John U."/>
            <person name="Schleicher M."/>
            <person name="Eichinger L."/>
            <person name="Platzer M."/>
            <person name="Noegel A.A."/>
            <person name="Schaap P."/>
            <person name="Gloeckner G."/>
        </authorList>
    </citation>
    <scope>NUCLEOTIDE SEQUENCE [LARGE SCALE GENOMIC DNA]</scope>
    <source>
        <strain evidence="3">SH3</strain>
    </source>
</reference>
<keyword evidence="3" id="KW-1185">Reference proteome</keyword>
<dbReference type="RefSeq" id="XP_004361882.1">
    <property type="nucleotide sequence ID" value="XM_004361825.1"/>
</dbReference>
<evidence type="ECO:0000256" key="1">
    <source>
        <dbReference type="SAM" id="Phobius"/>
    </source>
</evidence>
<keyword evidence="1" id="KW-0472">Membrane</keyword>
<sequence>MFALQPEQEVLLPLPLDDLVLEMKETLKQLEKEVNNYFDLNTLILDPNQQVVQIVWMAKNKKLCQAMNDQFDLICSLYIFIHSRMYVVYQHNINANRSREETLEKAYTSYSKCDILNSLIMILETLIEFDDTNLDRFARQGADIQYLHLKYTFGLLISKFVIYGYPNRTHNFECLTNILRIMSSIKVNSSSTSLNDLVLRRVTNQLLVHLALDNDDPEAIEMAQVIKPFSGFDISRFISIRHFYAKKLKILSALSASLVCYNRPTWLTPVYYCASEIFLYTMFKGLNLHKNRFVNFLVNLSPIVPFVPLYIMTKKNWKWLATSFVIFVGTCSIGLIDIRLTSKKESKCVDRLRLLDSALFQMSIKQEPVENQ</sequence>
<proteinExistence type="predicted"/>
<feature type="transmembrane region" description="Helical" evidence="1">
    <location>
        <begin position="293"/>
        <end position="311"/>
    </location>
</feature>
<feature type="transmembrane region" description="Helical" evidence="1">
    <location>
        <begin position="317"/>
        <end position="336"/>
    </location>
</feature>
<evidence type="ECO:0000313" key="3">
    <source>
        <dbReference type="Proteomes" id="UP000007797"/>
    </source>
</evidence>
<dbReference type="AlphaFoldDB" id="F4PKA7"/>
<organism evidence="2 3">
    <name type="scientific">Cavenderia fasciculata</name>
    <name type="common">Slime mold</name>
    <name type="synonym">Dictyostelium fasciculatum</name>
    <dbReference type="NCBI Taxonomy" id="261658"/>
    <lineage>
        <taxon>Eukaryota</taxon>
        <taxon>Amoebozoa</taxon>
        <taxon>Evosea</taxon>
        <taxon>Eumycetozoa</taxon>
        <taxon>Dictyostelia</taxon>
        <taxon>Acytosteliales</taxon>
        <taxon>Cavenderiaceae</taxon>
        <taxon>Cavenderia</taxon>
    </lineage>
</organism>
<evidence type="ECO:0000313" key="2">
    <source>
        <dbReference type="EMBL" id="EGG24031.1"/>
    </source>
</evidence>
<dbReference type="EMBL" id="GL883007">
    <property type="protein sequence ID" value="EGG24031.1"/>
    <property type="molecule type" value="Genomic_DNA"/>
</dbReference>
<accession>F4PKA7</accession>
<dbReference type="KEGG" id="dfa:DFA_06169"/>